<organism evidence="2">
    <name type="scientific">Rhizophagus irregularis (strain DAOM 181602 / DAOM 197198 / MUCL 43194)</name>
    <name type="common">Arbuscular mycorrhizal fungus</name>
    <name type="synonym">Glomus intraradices</name>
    <dbReference type="NCBI Taxonomy" id="747089"/>
    <lineage>
        <taxon>Eukaryota</taxon>
        <taxon>Fungi</taxon>
        <taxon>Fungi incertae sedis</taxon>
        <taxon>Mucoromycota</taxon>
        <taxon>Glomeromycotina</taxon>
        <taxon>Glomeromycetes</taxon>
        <taxon>Glomerales</taxon>
        <taxon>Glomeraceae</taxon>
        <taxon>Rhizophagus</taxon>
    </lineage>
</organism>
<reference evidence="2" key="1">
    <citation type="submission" date="2013-07" db="EMBL/GenBank/DDBJ databases">
        <title>The genome of an arbuscular mycorrhizal fungus provides insights into the evolution of the oldest plant symbiosis.</title>
        <authorList>
            <consortium name="DOE Joint Genome Institute"/>
            <person name="Tisserant E."/>
            <person name="Malbreil M."/>
            <person name="Kuo A."/>
            <person name="Kohler A."/>
            <person name="Symeonidi A."/>
            <person name="Balestrini R."/>
            <person name="Charron P."/>
            <person name="Duensing N."/>
            <person name="Frei-dit-Frey N."/>
            <person name="Gianinazzi-Pearson V."/>
            <person name="Gilbert B."/>
            <person name="Handa Y."/>
            <person name="Hijri M."/>
            <person name="Kaul R."/>
            <person name="Kawaguchi M."/>
            <person name="Krajinski F."/>
            <person name="Lammers P."/>
            <person name="Lapierre D."/>
            <person name="Masclaux F.G."/>
            <person name="Murat C."/>
            <person name="Morin E."/>
            <person name="Ndikumana S."/>
            <person name="Pagni M."/>
            <person name="Petitpierre D."/>
            <person name="Requena N."/>
            <person name="Rosikiewicz P."/>
            <person name="Riley R."/>
            <person name="Saito K."/>
            <person name="San Clemente H."/>
            <person name="Shapiro H."/>
            <person name="van Tuinen D."/>
            <person name="Becard G."/>
            <person name="Bonfante P."/>
            <person name="Paszkowski U."/>
            <person name="Shachar-Hill Y."/>
            <person name="Young J.P."/>
            <person name="Sanders I.R."/>
            <person name="Henrissat B."/>
            <person name="Rensing S.A."/>
            <person name="Grigoriev I.V."/>
            <person name="Corradi N."/>
            <person name="Roux C."/>
            <person name="Martin F."/>
        </authorList>
    </citation>
    <scope>NUCLEOTIDE SEQUENCE</scope>
    <source>
        <strain evidence="2">DAOM 197198</strain>
    </source>
</reference>
<dbReference type="SUPFAM" id="SSF52540">
    <property type="entry name" value="P-loop containing nucleoside triphosphate hydrolases"/>
    <property type="match status" value="1"/>
</dbReference>
<dbReference type="EMBL" id="KI285377">
    <property type="protein sequence ID" value="ESA12000.1"/>
    <property type="molecule type" value="Genomic_DNA"/>
</dbReference>
<dbReference type="VEuPathDB" id="FungiDB:RhiirFUN_014683"/>
<name>U9TV99_RHIID</name>
<dbReference type="GO" id="GO:0005525">
    <property type="term" value="F:GTP binding"/>
    <property type="evidence" value="ECO:0007669"/>
    <property type="project" value="InterPro"/>
</dbReference>
<dbReference type="PROSITE" id="PS51717">
    <property type="entry name" value="G_VLIG"/>
    <property type="match status" value="1"/>
</dbReference>
<dbReference type="AlphaFoldDB" id="U9TV99"/>
<dbReference type="HOGENOM" id="CLU_987463_0_0_1"/>
<feature type="domain" description="VLIG-type G" evidence="1">
    <location>
        <begin position="5"/>
        <end position="112"/>
    </location>
</feature>
<dbReference type="PANTHER" id="PTHR22796">
    <property type="entry name" value="URG4-RELATED"/>
    <property type="match status" value="1"/>
</dbReference>
<dbReference type="InterPro" id="IPR027417">
    <property type="entry name" value="P-loop_NTPase"/>
</dbReference>
<dbReference type="Gene3D" id="3.40.50.300">
    <property type="entry name" value="P-loop containing nucleotide triphosphate hydrolases"/>
    <property type="match status" value="1"/>
</dbReference>
<dbReference type="Pfam" id="PF25683">
    <property type="entry name" value="URGCP_GTPase"/>
    <property type="match status" value="1"/>
</dbReference>
<evidence type="ECO:0000313" key="2">
    <source>
        <dbReference type="EMBL" id="ESA12000.1"/>
    </source>
</evidence>
<proteinExistence type="predicted"/>
<evidence type="ECO:0000259" key="1">
    <source>
        <dbReference type="PROSITE" id="PS51717"/>
    </source>
</evidence>
<dbReference type="PANTHER" id="PTHR22796:SF1">
    <property type="entry name" value="VWFA DOMAIN-CONTAINING PROTEIN"/>
    <property type="match status" value="1"/>
</dbReference>
<sequence>MTNVERRLIVISVIGLESSGKSTLLNYLFHCGFATSASRCTKGVYMSYRTANFNGKIIDLLILDSEGMASTAQKYITYRTSFDKKITLLALMCSQIVIINTKGLTRDIGDILEVSSWHLDALRHRQSKPRLHFVLRDMVDTIEAQEPAFKDIVDGLKKMFKQIPGCVDTLEDFMSVEQQDVHLLENAFCCYQDDFRPRVANIGKTENVNLPAVSIELTSPFLFFLIIVRSEAKDNICLRTMKKNRSREFLCPPCDRHHPMKSQILVFAPDLQRFPSPSVKNM</sequence>
<protein>
    <recommendedName>
        <fullName evidence="1">VLIG-type G domain-containing protein</fullName>
    </recommendedName>
</protein>
<accession>U9TV99</accession>
<gene>
    <name evidence="2" type="ORF">GLOINDRAFT_187288</name>
</gene>
<dbReference type="InterPro" id="IPR030383">
    <property type="entry name" value="G_VLIG_dom"/>
</dbReference>